<feature type="domain" description="PBP" evidence="2">
    <location>
        <begin position="32"/>
        <end position="137"/>
    </location>
</feature>
<dbReference type="PANTHER" id="PTHR42996:SF1">
    <property type="entry name" value="PHOSPHATE-BINDING PROTEIN PSTS"/>
    <property type="match status" value="1"/>
</dbReference>
<comment type="similarity">
    <text evidence="1">Belongs to the PstS family.</text>
</comment>
<comment type="caution">
    <text evidence="3">The sequence shown here is derived from an EMBL/GenBank/DDBJ whole genome shotgun (WGS) entry which is preliminary data.</text>
</comment>
<organism evidence="3 4">
    <name type="scientific">Cymbomonas tetramitiformis</name>
    <dbReference type="NCBI Taxonomy" id="36881"/>
    <lineage>
        <taxon>Eukaryota</taxon>
        <taxon>Viridiplantae</taxon>
        <taxon>Chlorophyta</taxon>
        <taxon>Pyramimonadophyceae</taxon>
        <taxon>Pyramimonadales</taxon>
        <taxon>Pyramimonadaceae</taxon>
        <taxon>Cymbomonas</taxon>
    </lineage>
</organism>
<dbReference type="PANTHER" id="PTHR42996">
    <property type="entry name" value="PHOSPHATE-BINDING PROTEIN PSTS"/>
    <property type="match status" value="1"/>
</dbReference>
<evidence type="ECO:0000256" key="1">
    <source>
        <dbReference type="ARBA" id="ARBA00008725"/>
    </source>
</evidence>
<evidence type="ECO:0000259" key="2">
    <source>
        <dbReference type="Pfam" id="PF12849"/>
    </source>
</evidence>
<feature type="non-terminal residue" evidence="3">
    <location>
        <position position="144"/>
    </location>
</feature>
<evidence type="ECO:0000313" key="4">
    <source>
        <dbReference type="Proteomes" id="UP001190700"/>
    </source>
</evidence>
<dbReference type="AlphaFoldDB" id="A0AAE0H1L6"/>
<dbReference type="EMBL" id="LGRX02000544">
    <property type="protein sequence ID" value="KAK3288218.1"/>
    <property type="molecule type" value="Genomic_DNA"/>
</dbReference>
<protein>
    <recommendedName>
        <fullName evidence="2">PBP domain-containing protein</fullName>
    </recommendedName>
</protein>
<gene>
    <name evidence="3" type="ORF">CYMTET_4295</name>
</gene>
<accession>A0AAE0H1L6</accession>
<dbReference type="InterPro" id="IPR050962">
    <property type="entry name" value="Phosphate-bind_PstS"/>
</dbReference>
<name>A0AAE0H1L6_9CHLO</name>
<dbReference type="SUPFAM" id="SSF53850">
    <property type="entry name" value="Periplasmic binding protein-like II"/>
    <property type="match status" value="1"/>
</dbReference>
<reference evidence="3 4" key="1">
    <citation type="journal article" date="2015" name="Genome Biol. Evol.">
        <title>Comparative Genomics of a Bacterivorous Green Alga Reveals Evolutionary Causalities and Consequences of Phago-Mixotrophic Mode of Nutrition.</title>
        <authorList>
            <person name="Burns J.A."/>
            <person name="Paasch A."/>
            <person name="Narechania A."/>
            <person name="Kim E."/>
        </authorList>
    </citation>
    <scope>NUCLEOTIDE SEQUENCE [LARGE SCALE GENOMIC DNA]</scope>
    <source>
        <strain evidence="3 4">PLY_AMNH</strain>
    </source>
</reference>
<proteinExistence type="inferred from homology"/>
<dbReference type="InterPro" id="IPR024370">
    <property type="entry name" value="PBP_domain"/>
</dbReference>
<evidence type="ECO:0000313" key="3">
    <source>
        <dbReference type="EMBL" id="KAK3288218.1"/>
    </source>
</evidence>
<dbReference type="Pfam" id="PF12849">
    <property type="entry name" value="PBP_like_2"/>
    <property type="match status" value="1"/>
</dbReference>
<sequence>MSLGSGRGVCRVKVTGTQNTCHWDDVTEPAVLDFAGSDAVLKEDEYVEYPDLQMYPTVAGAVVAIYNLGDAAEAKLVLEPSTLSRIFRGAIYNWRDPEILLLNPGLAEVLPNATIIVSVRQDQSGTTEIWKSSLATFEDQFAMQ</sequence>
<dbReference type="Gene3D" id="3.40.190.10">
    <property type="entry name" value="Periplasmic binding protein-like II"/>
    <property type="match status" value="2"/>
</dbReference>
<dbReference type="Proteomes" id="UP001190700">
    <property type="component" value="Unassembled WGS sequence"/>
</dbReference>
<keyword evidence="4" id="KW-1185">Reference proteome</keyword>